<dbReference type="InterPro" id="IPR043130">
    <property type="entry name" value="CDP-OH_PTrfase_TM_dom"/>
</dbReference>
<evidence type="ECO:0000313" key="5">
    <source>
        <dbReference type="Proteomes" id="UP000471147"/>
    </source>
</evidence>
<dbReference type="OrthoDB" id="9790577at2"/>
<organism evidence="4 5">
    <name type="scientific">Sphingorhabdus profundilacus</name>
    <dbReference type="NCBI Taxonomy" id="2509718"/>
    <lineage>
        <taxon>Bacteria</taxon>
        <taxon>Pseudomonadati</taxon>
        <taxon>Pseudomonadota</taxon>
        <taxon>Alphaproteobacteria</taxon>
        <taxon>Sphingomonadales</taxon>
        <taxon>Sphingomonadaceae</taxon>
        <taxon>Sphingorhabdus</taxon>
    </lineage>
</organism>
<keyword evidence="5" id="KW-1185">Reference proteome</keyword>
<keyword evidence="1 2" id="KW-0808">Transferase</keyword>
<sequence>MFDTQLRKLVDRPLQYVAIRVARAGLSANSLTYSGALVALAAALAILGNHMPLALGLIAASRTLDGLDGAVARINGPTAWGGYLDSLADYVFYISIPVAFGLANGANLVPALLLVASFTITAVSFLAFAAIAALQAQSETGLDRKAFLYSTGLMEGGETIAFFALFCLFPTYFPMLANAFALLCLLTVAQRLVMAAQRFK</sequence>
<dbReference type="GO" id="GO:0016020">
    <property type="term" value="C:membrane"/>
    <property type="evidence" value="ECO:0007669"/>
    <property type="project" value="InterPro"/>
</dbReference>
<dbReference type="RefSeq" id="WP_160354303.1">
    <property type="nucleotide sequence ID" value="NZ_SDWJ01000002.1"/>
</dbReference>
<comment type="caution">
    <text evidence="4">The sequence shown here is derived from an EMBL/GenBank/DDBJ whole genome shotgun (WGS) entry which is preliminary data.</text>
</comment>
<dbReference type="Pfam" id="PF01066">
    <property type="entry name" value="CDP-OH_P_transf"/>
    <property type="match status" value="1"/>
</dbReference>
<dbReference type="InterPro" id="IPR048254">
    <property type="entry name" value="CDP_ALCOHOL_P_TRANSF_CS"/>
</dbReference>
<keyword evidence="3" id="KW-0472">Membrane</keyword>
<dbReference type="InterPro" id="IPR000462">
    <property type="entry name" value="CDP-OH_P_trans"/>
</dbReference>
<dbReference type="EMBL" id="SDWJ01000002">
    <property type="protein sequence ID" value="MVZ98390.1"/>
    <property type="molecule type" value="Genomic_DNA"/>
</dbReference>
<dbReference type="Gene3D" id="1.20.120.1760">
    <property type="match status" value="1"/>
</dbReference>
<gene>
    <name evidence="4" type="ORF">EUU23_11870</name>
</gene>
<comment type="similarity">
    <text evidence="2">Belongs to the CDP-alcohol phosphatidyltransferase class-I family.</text>
</comment>
<evidence type="ECO:0000256" key="2">
    <source>
        <dbReference type="RuleBase" id="RU003750"/>
    </source>
</evidence>
<evidence type="ECO:0000256" key="3">
    <source>
        <dbReference type="SAM" id="Phobius"/>
    </source>
</evidence>
<reference evidence="4 5" key="1">
    <citation type="submission" date="2019-01" db="EMBL/GenBank/DDBJ databases">
        <title>Sphingorhabdus lacus sp.nov., isolated from an oligotrophic freshwater lake.</title>
        <authorList>
            <person name="Park M."/>
        </authorList>
    </citation>
    <scope>NUCLEOTIDE SEQUENCE [LARGE SCALE GENOMIC DNA]</scope>
    <source>
        <strain evidence="4 5">IMCC26285</strain>
    </source>
</reference>
<dbReference type="Proteomes" id="UP000471147">
    <property type="component" value="Unassembled WGS sequence"/>
</dbReference>
<keyword evidence="3" id="KW-0812">Transmembrane</keyword>
<evidence type="ECO:0000256" key="1">
    <source>
        <dbReference type="ARBA" id="ARBA00022679"/>
    </source>
</evidence>
<dbReference type="GO" id="GO:0016780">
    <property type="term" value="F:phosphotransferase activity, for other substituted phosphate groups"/>
    <property type="evidence" value="ECO:0007669"/>
    <property type="project" value="InterPro"/>
</dbReference>
<protein>
    <submittedName>
        <fullName evidence="4">CDP-alcohol phosphatidyltransferase family protein</fullName>
    </submittedName>
</protein>
<keyword evidence="3" id="KW-1133">Transmembrane helix</keyword>
<feature type="transmembrane region" description="Helical" evidence="3">
    <location>
        <begin position="21"/>
        <end position="47"/>
    </location>
</feature>
<evidence type="ECO:0000313" key="4">
    <source>
        <dbReference type="EMBL" id="MVZ98390.1"/>
    </source>
</evidence>
<proteinExistence type="inferred from homology"/>
<dbReference type="PROSITE" id="PS00379">
    <property type="entry name" value="CDP_ALCOHOL_P_TRANSF"/>
    <property type="match status" value="1"/>
</dbReference>
<dbReference type="GO" id="GO:0008654">
    <property type="term" value="P:phospholipid biosynthetic process"/>
    <property type="evidence" value="ECO:0007669"/>
    <property type="project" value="InterPro"/>
</dbReference>
<accession>A0A6I4M348</accession>
<dbReference type="AlphaFoldDB" id="A0A6I4M348"/>
<name>A0A6I4M348_9SPHN</name>
<feature type="transmembrane region" description="Helical" evidence="3">
    <location>
        <begin position="111"/>
        <end position="134"/>
    </location>
</feature>